<feature type="compositionally biased region" description="Basic and acidic residues" evidence="1">
    <location>
        <begin position="1"/>
        <end position="11"/>
    </location>
</feature>
<proteinExistence type="predicted"/>
<dbReference type="AlphaFoldDB" id="A0A8D9A7R2"/>
<evidence type="ECO:0000313" key="2">
    <source>
        <dbReference type="EMBL" id="CAG6761243.1"/>
    </source>
</evidence>
<dbReference type="EMBL" id="HBUF01558699">
    <property type="protein sequence ID" value="CAG6761243.1"/>
    <property type="molecule type" value="Transcribed_RNA"/>
</dbReference>
<evidence type="ECO:0000256" key="1">
    <source>
        <dbReference type="SAM" id="MobiDB-lite"/>
    </source>
</evidence>
<protein>
    <submittedName>
        <fullName evidence="2">Uncharacterized protein</fullName>
    </submittedName>
</protein>
<sequence>MLHGTQEESHHTQKVTPHSLEACRPRKDQPQVHRYFGQVRSRSVPDARRQARVHGIPQEGPYPRGRKETGSGFGRRRRCCQLVSEDESKPADDLLDPGILYSFSLIFGLRNIIIICNNNLESAKDIVHIKPVFCQLISCLLTSRWYFKLVKVLECVFLWNVNLATEFTTRIYYNTAANPFTSVVQKLVHEWK</sequence>
<organism evidence="2">
    <name type="scientific">Cacopsylla melanoneura</name>
    <dbReference type="NCBI Taxonomy" id="428564"/>
    <lineage>
        <taxon>Eukaryota</taxon>
        <taxon>Metazoa</taxon>
        <taxon>Ecdysozoa</taxon>
        <taxon>Arthropoda</taxon>
        <taxon>Hexapoda</taxon>
        <taxon>Insecta</taxon>
        <taxon>Pterygota</taxon>
        <taxon>Neoptera</taxon>
        <taxon>Paraneoptera</taxon>
        <taxon>Hemiptera</taxon>
        <taxon>Sternorrhyncha</taxon>
        <taxon>Psylloidea</taxon>
        <taxon>Psyllidae</taxon>
        <taxon>Psyllinae</taxon>
        <taxon>Cacopsylla</taxon>
    </lineage>
</organism>
<accession>A0A8D9A7R2</accession>
<name>A0A8D9A7R2_9HEMI</name>
<feature type="region of interest" description="Disordered" evidence="1">
    <location>
        <begin position="1"/>
        <end position="73"/>
    </location>
</feature>
<reference evidence="2" key="1">
    <citation type="submission" date="2021-05" db="EMBL/GenBank/DDBJ databases">
        <authorList>
            <person name="Alioto T."/>
            <person name="Alioto T."/>
            <person name="Gomez Garrido J."/>
        </authorList>
    </citation>
    <scope>NUCLEOTIDE SEQUENCE</scope>
</reference>
<feature type="compositionally biased region" description="Basic and acidic residues" evidence="1">
    <location>
        <begin position="21"/>
        <end position="31"/>
    </location>
</feature>